<dbReference type="EMBL" id="SJST01000001">
    <property type="protein sequence ID" value="TCD16723.1"/>
    <property type="molecule type" value="Genomic_DNA"/>
</dbReference>
<dbReference type="AlphaFoldDB" id="A0A4R0PJ51"/>
<proteinExistence type="predicted"/>
<gene>
    <name evidence="1" type="ORF">E0D97_01680</name>
</gene>
<organism evidence="1 2">
    <name type="scientific">Oricola cellulosilytica</name>
    <dbReference type="NCBI Taxonomy" id="1429082"/>
    <lineage>
        <taxon>Bacteria</taxon>
        <taxon>Pseudomonadati</taxon>
        <taxon>Pseudomonadota</taxon>
        <taxon>Alphaproteobacteria</taxon>
        <taxon>Hyphomicrobiales</taxon>
        <taxon>Ahrensiaceae</taxon>
        <taxon>Oricola</taxon>
    </lineage>
</organism>
<keyword evidence="2" id="KW-1185">Reference proteome</keyword>
<protein>
    <submittedName>
        <fullName evidence="1">Pilus assembly protein</fullName>
    </submittedName>
</protein>
<sequence length="179" mass="18672">MVLSISAIFEFGYAMFQWNATAKALQFGARWAAVSDPLAPSFDDSAIPSDPLLVPGPITPAQAPDVTCSGAPLAGEEMCNSGLNRIVYGSKSATTCVPNTRGICNLNSRITPANIVVTYSTTGLGYWGRPEGRVVTITVAARSITFNLPLLGALLGVNSMAIPALPVTITSEDMDCGTC</sequence>
<dbReference type="OrthoDB" id="7865585at2"/>
<name>A0A4R0PJ51_9HYPH</name>
<accession>A0A4R0PJ51</accession>
<evidence type="ECO:0000313" key="2">
    <source>
        <dbReference type="Proteomes" id="UP000291301"/>
    </source>
</evidence>
<comment type="caution">
    <text evidence="1">The sequence shown here is derived from an EMBL/GenBank/DDBJ whole genome shotgun (WGS) entry which is preliminary data.</text>
</comment>
<reference evidence="1 2" key="1">
    <citation type="journal article" date="2015" name="Antonie Van Leeuwenhoek">
        <title>Oricola cellulosilytica gen. nov., sp. nov., a cellulose-degrading bacterium of the family Phyllobacteriaceae isolated from surface seashore water, and emended descriptions of Mesorhizobium loti and Phyllobacterium myrsinacearum.</title>
        <authorList>
            <person name="Hameed A."/>
            <person name="Shahina M."/>
            <person name="Lai W.A."/>
            <person name="Lin S.Y."/>
            <person name="Young L.S."/>
            <person name="Liu Y.C."/>
            <person name="Hsu Y.H."/>
            <person name="Young C.C."/>
        </authorList>
    </citation>
    <scope>NUCLEOTIDE SEQUENCE [LARGE SCALE GENOMIC DNA]</scope>
    <source>
        <strain evidence="1 2">KCTC 52183</strain>
    </source>
</reference>
<evidence type="ECO:0000313" key="1">
    <source>
        <dbReference type="EMBL" id="TCD16723.1"/>
    </source>
</evidence>
<dbReference type="Proteomes" id="UP000291301">
    <property type="component" value="Unassembled WGS sequence"/>
</dbReference>